<accession>A0A6L8MKC5</accession>
<organism evidence="2 3">
    <name type="scientific">Duganella lactea</name>
    <dbReference type="NCBI Taxonomy" id="2692173"/>
    <lineage>
        <taxon>Bacteria</taxon>
        <taxon>Pseudomonadati</taxon>
        <taxon>Pseudomonadota</taxon>
        <taxon>Betaproteobacteria</taxon>
        <taxon>Burkholderiales</taxon>
        <taxon>Oxalobacteraceae</taxon>
        <taxon>Telluria group</taxon>
        <taxon>Duganella</taxon>
    </lineage>
</organism>
<comment type="caution">
    <text evidence="2">The sequence shown here is derived from an EMBL/GenBank/DDBJ whole genome shotgun (WGS) entry which is preliminary data.</text>
</comment>
<protein>
    <recommendedName>
        <fullName evidence="4">DUF3108 domain-containing protein</fullName>
    </recommendedName>
</protein>
<dbReference type="AlphaFoldDB" id="A0A6L8MKC5"/>
<dbReference type="EMBL" id="WWCP01000002">
    <property type="protein sequence ID" value="MYM80885.1"/>
    <property type="molecule type" value="Genomic_DNA"/>
</dbReference>
<feature type="signal peptide" evidence="1">
    <location>
        <begin position="1"/>
        <end position="18"/>
    </location>
</feature>
<feature type="chain" id="PRO_5026737802" description="DUF3108 domain-containing protein" evidence="1">
    <location>
        <begin position="19"/>
        <end position="226"/>
    </location>
</feature>
<sequence>MRPAILLCFTLLSSFAWAQEDSDWIAYRDAYRQMIWFEKYGKPKQFLQNHYRLRPRDKNVTLDGVRLTLTTKTTQTSLTLDALGRATFPFSRAAYDDNAELVVSRKAGQFSAGPWVSIVTRPDGIYSSADLRTACDQLLAYLRYAGEDQGKSCAGVQFIYRRGEAVQVRFQAADGALMALAPKEGPAFSGDAVQNFRVIGYRFAALPEVGQVITSGTPLAITALLE</sequence>
<dbReference type="Proteomes" id="UP000474565">
    <property type="component" value="Unassembled WGS sequence"/>
</dbReference>
<evidence type="ECO:0008006" key="4">
    <source>
        <dbReference type="Google" id="ProtNLM"/>
    </source>
</evidence>
<evidence type="ECO:0000313" key="3">
    <source>
        <dbReference type="Proteomes" id="UP000474565"/>
    </source>
</evidence>
<reference evidence="2 3" key="1">
    <citation type="submission" date="2019-12" db="EMBL/GenBank/DDBJ databases">
        <title>Novel species isolated from a subtropical stream in China.</title>
        <authorList>
            <person name="Lu H."/>
        </authorList>
    </citation>
    <scope>NUCLEOTIDE SEQUENCE [LARGE SCALE GENOMIC DNA]</scope>
    <source>
        <strain evidence="2 3">FT50W</strain>
    </source>
</reference>
<dbReference type="RefSeq" id="WP_161018230.1">
    <property type="nucleotide sequence ID" value="NZ_WWCP01000002.1"/>
</dbReference>
<name>A0A6L8MKC5_9BURK</name>
<proteinExistence type="predicted"/>
<gene>
    <name evidence="2" type="ORF">GTP44_02770</name>
</gene>
<evidence type="ECO:0000256" key="1">
    <source>
        <dbReference type="SAM" id="SignalP"/>
    </source>
</evidence>
<evidence type="ECO:0000313" key="2">
    <source>
        <dbReference type="EMBL" id="MYM80885.1"/>
    </source>
</evidence>
<keyword evidence="1" id="KW-0732">Signal</keyword>